<accession>A0A6M3L8J0</accession>
<name>A0A6M3L8J0_9ZZZZ</name>
<evidence type="ECO:0000313" key="1">
    <source>
        <dbReference type="EMBL" id="QJA90719.1"/>
    </source>
</evidence>
<gene>
    <name evidence="1" type="ORF">MM415B03595_0014</name>
</gene>
<protein>
    <submittedName>
        <fullName evidence="1">Uncharacterized protein</fullName>
    </submittedName>
</protein>
<proteinExistence type="predicted"/>
<dbReference type="EMBL" id="MT142932">
    <property type="protein sequence ID" value="QJA90719.1"/>
    <property type="molecule type" value="Genomic_DNA"/>
</dbReference>
<reference evidence="1" key="1">
    <citation type="submission" date="2020-03" db="EMBL/GenBank/DDBJ databases">
        <title>The deep terrestrial virosphere.</title>
        <authorList>
            <person name="Holmfeldt K."/>
            <person name="Nilsson E."/>
            <person name="Simone D."/>
            <person name="Lopez-Fernandez M."/>
            <person name="Wu X."/>
            <person name="de Brujin I."/>
            <person name="Lundin D."/>
            <person name="Andersson A."/>
            <person name="Bertilsson S."/>
            <person name="Dopson M."/>
        </authorList>
    </citation>
    <scope>NUCLEOTIDE SEQUENCE</scope>
    <source>
        <strain evidence="1">MM415B03595</strain>
    </source>
</reference>
<dbReference type="AlphaFoldDB" id="A0A6M3L8J0"/>
<organism evidence="1">
    <name type="scientific">viral metagenome</name>
    <dbReference type="NCBI Taxonomy" id="1070528"/>
    <lineage>
        <taxon>unclassified sequences</taxon>
        <taxon>metagenomes</taxon>
        <taxon>organismal metagenomes</taxon>
    </lineage>
</organism>
<sequence length="84" mass="9420">MGTDSVPRSTMKIDDAISALEKNCIYVPEAARQFAEAWNAAYGPNSTGPETDIEYLAHDTIVDLLDEYACAEILHSWHHEREKP</sequence>